<evidence type="ECO:0000259" key="1">
    <source>
        <dbReference type="PROSITE" id="PS50011"/>
    </source>
</evidence>
<dbReference type="Gene3D" id="1.10.510.10">
    <property type="entry name" value="Transferase(Phosphotransferase) domain 1"/>
    <property type="match status" value="2"/>
</dbReference>
<dbReference type="Pfam" id="PF24476">
    <property type="entry name" value="DUF7580"/>
    <property type="match status" value="1"/>
</dbReference>
<feature type="domain" description="Protein kinase" evidence="1">
    <location>
        <begin position="145"/>
        <end position="452"/>
    </location>
</feature>
<keyword evidence="2" id="KW-0418">Kinase</keyword>
<dbReference type="PANTHER" id="PTHR37542:SF3">
    <property type="entry name" value="PRION-INHIBITION AND PROPAGATION HELO DOMAIN-CONTAINING PROTEIN"/>
    <property type="match status" value="1"/>
</dbReference>
<reference evidence="4" key="2">
    <citation type="submission" date="2020-04" db="EMBL/GenBank/DDBJ databases">
        <authorList>
            <consortium name="NCBI Genome Project"/>
        </authorList>
    </citation>
    <scope>NUCLEOTIDE SEQUENCE</scope>
    <source>
        <strain evidence="4">CBS 304.34</strain>
    </source>
</reference>
<dbReference type="PANTHER" id="PTHR37542">
    <property type="entry name" value="HELO DOMAIN-CONTAINING PROTEIN-RELATED"/>
    <property type="match status" value="1"/>
</dbReference>
<dbReference type="SMART" id="SM00220">
    <property type="entry name" value="S_TKc"/>
    <property type="match status" value="1"/>
</dbReference>
<protein>
    <submittedName>
        <fullName evidence="2 4">Kinase-like protein</fullName>
    </submittedName>
</protein>
<sequence>MTSLKSDIQALRCRVDGDSKYFVPHQNLYKLLTRSAILTALIVGSVAPSHRLDAIADRILFGARRVFAILVVLGGQEKEILRFIEKDNFQESQIDHRLPLSEGDLRAILPSIAAPFYEKQWEFAAPVFTREVEHRLLDLSNILPFVEKKYIDRGGFAEVYRIALHPGHQNLSLLGPESKAVFVLKQFFQENDDTDSSHSLELHNLSLLNRLKHPHILELLASFSYQNKRNLIFPFAEDGDLESLFKKSDRPPELCDDFAFYRCMSQLSSALEKMHGYTISANLDPKVIGLHRDLKPSNILVSKNKFILADFGLSSIKLFTSSSATPFRIGGGDYLAPECEDIESLSKGIAGRASDIWSLGCVLVELLVYMRDGPPGIDSFRKDRVFKCTWTMRTFHGPGKSVNPHVIKLLDEMESNGSTTSGLLIRMIRVMLSVEPSDRPLAAEITRKLQFLAVNELVISLDEPYQTMKATTGSLQANLELERYRSWKYVLGYVSEDQIPVDSAAEFLLDFSETVELLQAAQKELRFISERYEATAYPMFLELRRINDSLLGLLRQEDQSRAFTYLAIRLLDTKDSAFSTDEKDIRKDLDTLGFAKDFSTMISAKSQELAFERERQGYANICLEPKRIEIKDGKSAEDHNLGWFSPDGLEEKRRILVEWIRYDMHWEGTVQKEMITRVASIASFLHQGVSHAPSLRTLECLGYFHSPNRHAFGLVYELPVPRQADCPKSLNDIIVETRKSGVDQICLEDRFRLALELASTLLKFHTGTLVHKNISSYNVIFFSSQQRLIQSPYLIGFNYSRPNEPKAFTTGPPPSHTARKYHHPEYNIEETRNGGHFRFQFDYYSLGLVLLEIGLWDTVSNFKAKSTRDLQQKLLARQVPLLGYCMGSAYRDAVDTCLQSNFGCTGAVDTDMAMVLEFQRLVVDPLRNFPLAQEKR</sequence>
<organism evidence="2">
    <name type="scientific">Mytilinidion resinicola</name>
    <dbReference type="NCBI Taxonomy" id="574789"/>
    <lineage>
        <taxon>Eukaryota</taxon>
        <taxon>Fungi</taxon>
        <taxon>Dikarya</taxon>
        <taxon>Ascomycota</taxon>
        <taxon>Pezizomycotina</taxon>
        <taxon>Dothideomycetes</taxon>
        <taxon>Pleosporomycetidae</taxon>
        <taxon>Mytilinidiales</taxon>
        <taxon>Mytilinidiaceae</taxon>
        <taxon>Mytilinidion</taxon>
    </lineage>
</organism>
<proteinExistence type="predicted"/>
<dbReference type="InterPro" id="IPR011009">
    <property type="entry name" value="Kinase-like_dom_sf"/>
</dbReference>
<keyword evidence="3" id="KW-1185">Reference proteome</keyword>
<dbReference type="EMBL" id="MU003702">
    <property type="protein sequence ID" value="KAF2809121.1"/>
    <property type="molecule type" value="Genomic_DNA"/>
</dbReference>
<evidence type="ECO:0000313" key="2">
    <source>
        <dbReference type="EMBL" id="KAF2809121.1"/>
    </source>
</evidence>
<evidence type="ECO:0000313" key="4">
    <source>
        <dbReference type="RefSeq" id="XP_033576085.1"/>
    </source>
</evidence>
<dbReference type="GeneID" id="54458804"/>
<reference evidence="4" key="3">
    <citation type="submission" date="2025-04" db="UniProtKB">
        <authorList>
            <consortium name="RefSeq"/>
        </authorList>
    </citation>
    <scope>IDENTIFICATION</scope>
    <source>
        <strain evidence="4">CBS 304.34</strain>
    </source>
</reference>
<dbReference type="InterPro" id="IPR000719">
    <property type="entry name" value="Prot_kinase_dom"/>
</dbReference>
<accession>A0A6A6YJY7</accession>
<name>A0A6A6YJY7_9PEZI</name>
<dbReference type="Pfam" id="PF00069">
    <property type="entry name" value="Pkinase"/>
    <property type="match status" value="1"/>
</dbReference>
<dbReference type="AlphaFoldDB" id="A0A6A6YJY7"/>
<dbReference type="Proteomes" id="UP000504636">
    <property type="component" value="Unplaced"/>
</dbReference>
<gene>
    <name evidence="2 4" type="ORF">BDZ99DRAFT_445110</name>
</gene>
<dbReference type="RefSeq" id="XP_033576085.1">
    <property type="nucleotide sequence ID" value="XM_033717911.1"/>
</dbReference>
<feature type="domain" description="Protein kinase" evidence="1">
    <location>
        <begin position="540"/>
        <end position="936"/>
    </location>
</feature>
<dbReference type="PROSITE" id="PS50011">
    <property type="entry name" value="PROTEIN_KINASE_DOM"/>
    <property type="match status" value="2"/>
</dbReference>
<dbReference type="SUPFAM" id="SSF56112">
    <property type="entry name" value="Protein kinase-like (PK-like)"/>
    <property type="match status" value="2"/>
</dbReference>
<dbReference type="CDD" id="cd00180">
    <property type="entry name" value="PKc"/>
    <property type="match status" value="1"/>
</dbReference>
<dbReference type="GO" id="GO:0004672">
    <property type="term" value="F:protein kinase activity"/>
    <property type="evidence" value="ECO:0007669"/>
    <property type="project" value="InterPro"/>
</dbReference>
<keyword evidence="2" id="KW-0808">Transferase</keyword>
<dbReference type="GO" id="GO:0005524">
    <property type="term" value="F:ATP binding"/>
    <property type="evidence" value="ECO:0007669"/>
    <property type="project" value="InterPro"/>
</dbReference>
<dbReference type="InterPro" id="IPR056002">
    <property type="entry name" value="DUF7580"/>
</dbReference>
<evidence type="ECO:0000313" key="3">
    <source>
        <dbReference type="Proteomes" id="UP000504636"/>
    </source>
</evidence>
<reference evidence="2 4" key="1">
    <citation type="journal article" date="2020" name="Stud. Mycol.">
        <title>101 Dothideomycetes genomes: a test case for predicting lifestyles and emergence of pathogens.</title>
        <authorList>
            <person name="Haridas S."/>
            <person name="Albert R."/>
            <person name="Binder M."/>
            <person name="Bloem J."/>
            <person name="Labutti K."/>
            <person name="Salamov A."/>
            <person name="Andreopoulos B."/>
            <person name="Baker S."/>
            <person name="Barry K."/>
            <person name="Bills G."/>
            <person name="Bluhm B."/>
            <person name="Cannon C."/>
            <person name="Castanera R."/>
            <person name="Culley D."/>
            <person name="Daum C."/>
            <person name="Ezra D."/>
            <person name="Gonzalez J."/>
            <person name="Henrissat B."/>
            <person name="Kuo A."/>
            <person name="Liang C."/>
            <person name="Lipzen A."/>
            <person name="Lutzoni F."/>
            <person name="Magnuson J."/>
            <person name="Mondo S."/>
            <person name="Nolan M."/>
            <person name="Ohm R."/>
            <person name="Pangilinan J."/>
            <person name="Park H.-J."/>
            <person name="Ramirez L."/>
            <person name="Alfaro M."/>
            <person name="Sun H."/>
            <person name="Tritt A."/>
            <person name="Yoshinaga Y."/>
            <person name="Zwiers L.-H."/>
            <person name="Turgeon B."/>
            <person name="Goodwin S."/>
            <person name="Spatafora J."/>
            <person name="Crous P."/>
            <person name="Grigoriev I."/>
        </authorList>
    </citation>
    <scope>NUCLEOTIDE SEQUENCE</scope>
    <source>
        <strain evidence="2 4">CBS 304.34</strain>
    </source>
</reference>
<dbReference type="OrthoDB" id="4062651at2759"/>